<evidence type="ECO:0000256" key="2">
    <source>
        <dbReference type="PROSITE-ProRule" id="PRU00169"/>
    </source>
</evidence>
<dbReference type="InterPro" id="IPR001789">
    <property type="entry name" value="Sig_transdc_resp-reg_receiver"/>
</dbReference>
<dbReference type="Pfam" id="PF00072">
    <property type="entry name" value="Response_reg"/>
    <property type="match status" value="1"/>
</dbReference>
<evidence type="ECO:0000259" key="3">
    <source>
        <dbReference type="PROSITE" id="PS50110"/>
    </source>
</evidence>
<dbReference type="Proteomes" id="UP000702544">
    <property type="component" value="Unassembled WGS sequence"/>
</dbReference>
<dbReference type="InterPro" id="IPR050595">
    <property type="entry name" value="Bact_response_regulator"/>
</dbReference>
<feature type="modified residue" description="4-aspartylphosphate" evidence="2">
    <location>
        <position position="56"/>
    </location>
</feature>
<dbReference type="EMBL" id="JAACAK010000120">
    <property type="protein sequence ID" value="NIR76319.1"/>
    <property type="molecule type" value="Genomic_DNA"/>
</dbReference>
<keyword evidence="1 2" id="KW-0597">Phosphoprotein</keyword>
<evidence type="ECO:0000313" key="5">
    <source>
        <dbReference type="Proteomes" id="UP000702544"/>
    </source>
</evidence>
<protein>
    <submittedName>
        <fullName evidence="4">Response regulator</fullName>
    </submittedName>
</protein>
<evidence type="ECO:0000256" key="1">
    <source>
        <dbReference type="ARBA" id="ARBA00022553"/>
    </source>
</evidence>
<evidence type="ECO:0000313" key="4">
    <source>
        <dbReference type="EMBL" id="NIR76319.1"/>
    </source>
</evidence>
<organism evidence="4 5">
    <name type="scientific">Candidatus Kutchimonas denitrificans</name>
    <dbReference type="NCBI Taxonomy" id="3056748"/>
    <lineage>
        <taxon>Bacteria</taxon>
        <taxon>Pseudomonadati</taxon>
        <taxon>Gemmatimonadota</taxon>
        <taxon>Gemmatimonadia</taxon>
        <taxon>Candidatus Palauibacterales</taxon>
        <taxon>Candidatus Palauibacteraceae</taxon>
        <taxon>Candidatus Kutchimonas</taxon>
    </lineage>
</organism>
<proteinExistence type="predicted"/>
<dbReference type="PROSITE" id="PS50110">
    <property type="entry name" value="RESPONSE_REGULATORY"/>
    <property type="match status" value="1"/>
</dbReference>
<feature type="domain" description="Response regulatory" evidence="3">
    <location>
        <begin position="6"/>
        <end position="122"/>
    </location>
</feature>
<dbReference type="PANTHER" id="PTHR44591:SF22">
    <property type="entry name" value="CHEY SUBFAMILY"/>
    <property type="match status" value="1"/>
</dbReference>
<dbReference type="AlphaFoldDB" id="A0AAE5CDQ9"/>
<dbReference type="SUPFAM" id="SSF52172">
    <property type="entry name" value="CheY-like"/>
    <property type="match status" value="1"/>
</dbReference>
<comment type="caution">
    <text evidence="4">The sequence shown here is derived from an EMBL/GenBank/DDBJ whole genome shotgun (WGS) entry which is preliminary data.</text>
</comment>
<dbReference type="GO" id="GO:0000160">
    <property type="term" value="P:phosphorelay signal transduction system"/>
    <property type="evidence" value="ECO:0007669"/>
    <property type="project" value="InterPro"/>
</dbReference>
<reference evidence="4 5" key="1">
    <citation type="submission" date="2020-01" db="EMBL/GenBank/DDBJ databases">
        <title>Genomes assembled from Gulf of Kutch pelagic sediment metagenomes.</title>
        <authorList>
            <person name="Chandrashekar M."/>
            <person name="Mahajan M.S."/>
            <person name="Dave K.J."/>
            <person name="Vatsa P."/>
            <person name="Nathani N.M."/>
        </authorList>
    </citation>
    <scope>NUCLEOTIDE SEQUENCE [LARGE SCALE GENOMIC DNA]</scope>
    <source>
        <strain evidence="4">KS3-K002</strain>
    </source>
</reference>
<dbReference type="SMART" id="SM00448">
    <property type="entry name" value="REC"/>
    <property type="match status" value="1"/>
</dbReference>
<accession>A0AAE5CDQ9</accession>
<dbReference type="PANTHER" id="PTHR44591">
    <property type="entry name" value="STRESS RESPONSE REGULATOR PROTEIN 1"/>
    <property type="match status" value="1"/>
</dbReference>
<name>A0AAE5CDQ9_9BACT</name>
<sequence>MDDSFQVVLIDDDPDLRKLLKLTLEFTAGWQVSAAAAGAEGIEMVRRVNPDIAVVDIMMPDMDGYEVCQRLKDDPATADIPVVFLTARKELDEARVEACGARGVVIKPFEPEELADQLRTLCGRGP</sequence>
<dbReference type="InterPro" id="IPR011006">
    <property type="entry name" value="CheY-like_superfamily"/>
</dbReference>
<dbReference type="Gene3D" id="3.40.50.2300">
    <property type="match status" value="1"/>
</dbReference>
<gene>
    <name evidence="4" type="ORF">GWO12_14590</name>
</gene>